<protein>
    <submittedName>
        <fullName evidence="1">Uncharacterized protein</fullName>
    </submittedName>
</protein>
<evidence type="ECO:0000313" key="1">
    <source>
        <dbReference type="EMBL" id="QHT25597.1"/>
    </source>
</evidence>
<sequence length="580" mass="66201">MSNRDARDVTVKENDVEFYVKQNSIPLDQIRTILKHRKMSDDEADAFVEKIRETRHRVQKYSQKFIKKVDEHYGSHDITKIVEKATKFADKHKLSTLERDSIIKLAVSGDTNSLYNPIVEVKYTDMAKFMGIESPAGQVLNIGTKDYAPLNEIVKLYEVSKVLHGDIKLQAAMHRDCAPEILMGKFNSEKHNVSTHIHPVLVALFMPKITCVDKRMLYANMGRLVIQRALPFIDRNISLYDNVINGELEAEWELTTDIVRDPNSLAYFSNDTPITNILKRFRIQIELWKNVQSLRQGKFYASTYDDTSGINGFLSILSQYEWSYFDSPDMFHVQDEGTVLRKLLAVFSVRPTLVQLTSLNAKSVLGQVNYFNGLARTTFMNIPIINVRLPSELDGVPAGAISLRNAMSQADVVYEHKSIVPKNKTVIFTNGLLFFYINRRYQQLNLASLNVNYRYSSVPNVQWNIGQSAVNETEVDFDERMTVREDSLDLRSVVCVYKPPIDGHISIGCTTIVCQQGDAGKKYWYYRPMLANFAKLEPSGTWKADPPISHLQEMPSLTDPQLLSFNVEARKFGSVFVYAT</sequence>
<proteinExistence type="predicted"/>
<dbReference type="AlphaFoldDB" id="A0A6C0E8S3"/>
<reference evidence="1" key="1">
    <citation type="journal article" date="2020" name="Nature">
        <title>Giant virus diversity and host interactions through global metagenomics.</title>
        <authorList>
            <person name="Schulz F."/>
            <person name="Roux S."/>
            <person name="Paez-Espino D."/>
            <person name="Jungbluth S."/>
            <person name="Walsh D.A."/>
            <person name="Denef V.J."/>
            <person name="McMahon K.D."/>
            <person name="Konstantinidis K.T."/>
            <person name="Eloe-Fadrosh E.A."/>
            <person name="Kyrpides N.C."/>
            <person name="Woyke T."/>
        </authorList>
    </citation>
    <scope>NUCLEOTIDE SEQUENCE</scope>
    <source>
        <strain evidence="1">GVMAG-M-3300023179-27</strain>
    </source>
</reference>
<organism evidence="1">
    <name type="scientific">viral metagenome</name>
    <dbReference type="NCBI Taxonomy" id="1070528"/>
    <lineage>
        <taxon>unclassified sequences</taxon>
        <taxon>metagenomes</taxon>
        <taxon>organismal metagenomes</taxon>
    </lineage>
</organism>
<name>A0A6C0E8S3_9ZZZZ</name>
<dbReference type="EMBL" id="MN739773">
    <property type="protein sequence ID" value="QHT25597.1"/>
    <property type="molecule type" value="Genomic_DNA"/>
</dbReference>
<accession>A0A6C0E8S3</accession>